<protein>
    <recommendedName>
        <fullName evidence="3">Toxin-antitoxin system HicB family antitoxin</fullName>
    </recommendedName>
</protein>
<accession>A4BRL3</accession>
<dbReference type="RefSeq" id="WP_004999433.1">
    <property type="nucleotide sequence ID" value="NZ_CH672427.1"/>
</dbReference>
<dbReference type="STRING" id="314278.NB231_02418"/>
<name>A4BRL3_9GAMM</name>
<evidence type="ECO:0000313" key="1">
    <source>
        <dbReference type="EMBL" id="EAR21584.1"/>
    </source>
</evidence>
<reference evidence="1 2" key="1">
    <citation type="submission" date="2006-02" db="EMBL/GenBank/DDBJ databases">
        <authorList>
            <person name="Waterbury J."/>
            <person name="Ferriera S."/>
            <person name="Johnson J."/>
            <person name="Kravitz S."/>
            <person name="Halpern A."/>
            <person name="Remington K."/>
            <person name="Beeson K."/>
            <person name="Tran B."/>
            <person name="Rogers Y.-H."/>
            <person name="Friedman R."/>
            <person name="Venter J.C."/>
        </authorList>
    </citation>
    <scope>NUCLEOTIDE SEQUENCE [LARGE SCALE GENOMIC DNA]</scope>
    <source>
        <strain evidence="1 2">Nb-231</strain>
    </source>
</reference>
<dbReference type="AlphaFoldDB" id="A4BRL3"/>
<sequence>MDFPNDKHERLKVLAEQRGVSVNKLIDELATIALAAQDARMWFEIHAKRGDTKRGLAILDKLDEHFGTNGRGYVKAR</sequence>
<proteinExistence type="predicted"/>
<evidence type="ECO:0008006" key="3">
    <source>
        <dbReference type="Google" id="ProtNLM"/>
    </source>
</evidence>
<dbReference type="Proteomes" id="UP000003374">
    <property type="component" value="Unassembled WGS sequence"/>
</dbReference>
<organism evidence="1 2">
    <name type="scientific">Nitrococcus mobilis Nb-231</name>
    <dbReference type="NCBI Taxonomy" id="314278"/>
    <lineage>
        <taxon>Bacteria</taxon>
        <taxon>Pseudomonadati</taxon>
        <taxon>Pseudomonadota</taxon>
        <taxon>Gammaproteobacteria</taxon>
        <taxon>Chromatiales</taxon>
        <taxon>Ectothiorhodospiraceae</taxon>
        <taxon>Nitrococcus</taxon>
    </lineage>
</organism>
<dbReference type="EMBL" id="AAOF01000007">
    <property type="protein sequence ID" value="EAR21584.1"/>
    <property type="molecule type" value="Genomic_DNA"/>
</dbReference>
<comment type="caution">
    <text evidence="1">The sequence shown here is derived from an EMBL/GenBank/DDBJ whole genome shotgun (WGS) entry which is preliminary data.</text>
</comment>
<evidence type="ECO:0000313" key="2">
    <source>
        <dbReference type="Proteomes" id="UP000003374"/>
    </source>
</evidence>
<keyword evidence="2" id="KW-1185">Reference proteome</keyword>
<gene>
    <name evidence="1" type="ORF">NB231_02418</name>
</gene>
<dbReference type="eggNOG" id="ENOG50330H3">
    <property type="taxonomic scope" value="Bacteria"/>
</dbReference>
<dbReference type="HOGENOM" id="CLU_190803_0_0_6"/>